<evidence type="ECO:0000256" key="4">
    <source>
        <dbReference type="ARBA" id="ARBA00023212"/>
    </source>
</evidence>
<name>A0A445GKZ0_GLYSO</name>
<accession>A0A445GKZ0</accession>
<dbReference type="GO" id="GO:0000226">
    <property type="term" value="P:microtubule cytoskeleton organization"/>
    <property type="evidence" value="ECO:0007669"/>
    <property type="project" value="InterPro"/>
</dbReference>
<dbReference type="Pfam" id="PF03999">
    <property type="entry name" value="MAP65_ASE1"/>
    <property type="match status" value="1"/>
</dbReference>
<sequence length="199" mass="22878">HSLSVTFSLGYILSLFFLRPYYYSISHPNSKIHETAFSWENPFSFSRENQSPFLARGFLDQSNSPFVHTHIVYYIGICSAMGERPVHVRQFDQKAVSLKEELARVCPELEEMQERKSERRNQFIEVQEQIQSITNEIYSPSITAAVDETDLSLRKLEEFQTAFCISKGEAPRSSFNNVGALEFDGYTSGRATDVSEFYL</sequence>
<comment type="caution">
    <text evidence="5">The sequence shown here is derived from an EMBL/GenBank/DDBJ whole genome shotgun (WGS) entry which is preliminary data.</text>
</comment>
<dbReference type="GO" id="GO:0005874">
    <property type="term" value="C:microtubule"/>
    <property type="evidence" value="ECO:0007669"/>
    <property type="project" value="UniProtKB-KW"/>
</dbReference>
<comment type="similarity">
    <text evidence="2">Belongs to the MAP65/ASE1 family.</text>
</comment>
<dbReference type="GO" id="GO:0008017">
    <property type="term" value="F:microtubule binding"/>
    <property type="evidence" value="ECO:0007669"/>
    <property type="project" value="InterPro"/>
</dbReference>
<evidence type="ECO:0000256" key="2">
    <source>
        <dbReference type="ARBA" id="ARBA00006187"/>
    </source>
</evidence>
<dbReference type="AlphaFoldDB" id="A0A445GKZ0"/>
<dbReference type="GO" id="GO:0005819">
    <property type="term" value="C:spindle"/>
    <property type="evidence" value="ECO:0007669"/>
    <property type="project" value="TreeGrafter"/>
</dbReference>
<evidence type="ECO:0000313" key="5">
    <source>
        <dbReference type="EMBL" id="RZB61908.1"/>
    </source>
</evidence>
<dbReference type="Proteomes" id="UP000289340">
    <property type="component" value="Chromosome 16"/>
</dbReference>
<dbReference type="PANTHER" id="PTHR19321:SF56">
    <property type="entry name" value="65-KDA MICROTUBULE-ASSOCIATED-LIKE PROTEIN"/>
    <property type="match status" value="1"/>
</dbReference>
<dbReference type="EMBL" id="QZWG01000016">
    <property type="protein sequence ID" value="RZB61908.1"/>
    <property type="molecule type" value="Genomic_DNA"/>
</dbReference>
<keyword evidence="6" id="KW-1185">Reference proteome</keyword>
<gene>
    <name evidence="5" type="ORF">D0Y65_044268</name>
</gene>
<evidence type="ECO:0000256" key="1">
    <source>
        <dbReference type="ARBA" id="ARBA00004245"/>
    </source>
</evidence>
<keyword evidence="3" id="KW-0493">Microtubule</keyword>
<evidence type="ECO:0000256" key="3">
    <source>
        <dbReference type="ARBA" id="ARBA00022701"/>
    </source>
</evidence>
<dbReference type="PANTHER" id="PTHR19321">
    <property type="entry name" value="PROTEIN REGULATOR OF CYTOKINESIS 1 PRC1-RELATED"/>
    <property type="match status" value="1"/>
</dbReference>
<protein>
    <submittedName>
        <fullName evidence="5">AT-hook motif nuclear-localized protein 6 isoform C</fullName>
    </submittedName>
</protein>
<keyword evidence="4" id="KW-0206">Cytoskeleton</keyword>
<comment type="subcellular location">
    <subcellularLocation>
        <location evidence="1">Cytoplasm</location>
        <location evidence="1">Cytoskeleton</location>
    </subcellularLocation>
</comment>
<feature type="non-terminal residue" evidence="5">
    <location>
        <position position="1"/>
    </location>
</feature>
<keyword evidence="4" id="KW-0963">Cytoplasm</keyword>
<evidence type="ECO:0000313" key="6">
    <source>
        <dbReference type="Proteomes" id="UP000289340"/>
    </source>
</evidence>
<proteinExistence type="inferred from homology"/>
<dbReference type="GO" id="GO:0005737">
    <property type="term" value="C:cytoplasm"/>
    <property type="evidence" value="ECO:0007669"/>
    <property type="project" value="TreeGrafter"/>
</dbReference>
<organism evidence="5 6">
    <name type="scientific">Glycine soja</name>
    <name type="common">Wild soybean</name>
    <dbReference type="NCBI Taxonomy" id="3848"/>
    <lineage>
        <taxon>Eukaryota</taxon>
        <taxon>Viridiplantae</taxon>
        <taxon>Streptophyta</taxon>
        <taxon>Embryophyta</taxon>
        <taxon>Tracheophyta</taxon>
        <taxon>Spermatophyta</taxon>
        <taxon>Magnoliopsida</taxon>
        <taxon>eudicotyledons</taxon>
        <taxon>Gunneridae</taxon>
        <taxon>Pentapetalae</taxon>
        <taxon>rosids</taxon>
        <taxon>fabids</taxon>
        <taxon>Fabales</taxon>
        <taxon>Fabaceae</taxon>
        <taxon>Papilionoideae</taxon>
        <taxon>50 kb inversion clade</taxon>
        <taxon>NPAAA clade</taxon>
        <taxon>indigoferoid/millettioid clade</taxon>
        <taxon>Phaseoleae</taxon>
        <taxon>Glycine</taxon>
        <taxon>Glycine subgen. Soja</taxon>
    </lineage>
</organism>
<dbReference type="InterPro" id="IPR007145">
    <property type="entry name" value="MAP65_Ase1_PRC1"/>
</dbReference>
<reference evidence="5 6" key="1">
    <citation type="submission" date="2018-09" db="EMBL/GenBank/DDBJ databases">
        <title>A high-quality reference genome of wild soybean provides a powerful tool to mine soybean genomes.</title>
        <authorList>
            <person name="Xie M."/>
            <person name="Chung C.Y.L."/>
            <person name="Li M.-W."/>
            <person name="Wong F.-L."/>
            <person name="Chan T.-F."/>
            <person name="Lam H.-M."/>
        </authorList>
    </citation>
    <scope>NUCLEOTIDE SEQUENCE [LARGE SCALE GENOMIC DNA]</scope>
    <source>
        <strain evidence="6">cv. W05</strain>
        <tissue evidence="5">Hypocotyl of etiolated seedlings</tissue>
    </source>
</reference>